<gene>
    <name evidence="3 4" type="primary">cheD</name>
    <name evidence="4" type="ORF">GCM10007968_04840</name>
</gene>
<keyword evidence="1 3" id="KW-0145">Chemotaxis</keyword>
<evidence type="ECO:0000256" key="1">
    <source>
        <dbReference type="ARBA" id="ARBA00022500"/>
    </source>
</evidence>
<comment type="catalytic activity">
    <reaction evidence="3">
        <text>L-glutaminyl-[protein] + H2O = L-glutamyl-[protein] + NH4(+)</text>
        <dbReference type="Rhea" id="RHEA:16441"/>
        <dbReference type="Rhea" id="RHEA-COMP:10207"/>
        <dbReference type="Rhea" id="RHEA-COMP:10208"/>
        <dbReference type="ChEBI" id="CHEBI:15377"/>
        <dbReference type="ChEBI" id="CHEBI:28938"/>
        <dbReference type="ChEBI" id="CHEBI:29973"/>
        <dbReference type="ChEBI" id="CHEBI:30011"/>
        <dbReference type="EC" id="3.5.1.44"/>
    </reaction>
</comment>
<keyword evidence="5" id="KW-1185">Reference proteome</keyword>
<dbReference type="InterPro" id="IPR038592">
    <property type="entry name" value="CheD-like_sf"/>
</dbReference>
<accession>A0A917RXF5</accession>
<name>A0A917RXF5_9BACL</name>
<dbReference type="GO" id="GO:0006935">
    <property type="term" value="P:chemotaxis"/>
    <property type="evidence" value="ECO:0007669"/>
    <property type="project" value="UniProtKB-UniRule"/>
</dbReference>
<dbReference type="AlphaFoldDB" id="A0A917RXF5"/>
<comment type="similarity">
    <text evidence="3">Belongs to the CheD family.</text>
</comment>
<dbReference type="HAMAP" id="MF_01440">
    <property type="entry name" value="CheD"/>
    <property type="match status" value="1"/>
</dbReference>
<protein>
    <recommendedName>
        <fullName evidence="3">Probable chemoreceptor glutamine deamidase CheD</fullName>
        <ecNumber evidence="3">3.5.1.44</ecNumber>
    </recommendedName>
</protein>
<dbReference type="EC" id="3.5.1.44" evidence="3"/>
<dbReference type="InterPro" id="IPR011324">
    <property type="entry name" value="Cytotoxic_necrot_fac-like_cat"/>
</dbReference>
<evidence type="ECO:0000256" key="2">
    <source>
        <dbReference type="ARBA" id="ARBA00022801"/>
    </source>
</evidence>
<dbReference type="PANTHER" id="PTHR35147:SF1">
    <property type="entry name" value="CHEMORECEPTOR GLUTAMINE DEAMIDASE CHED-RELATED"/>
    <property type="match status" value="1"/>
</dbReference>
<dbReference type="Gene3D" id="3.30.1330.200">
    <property type="match status" value="1"/>
</dbReference>
<comment type="caution">
    <text evidence="4">The sequence shown here is derived from an EMBL/GenBank/DDBJ whole genome shotgun (WGS) entry which is preliminary data.</text>
</comment>
<sequence>MIHVGLSEIKCAESPETLKTMGLGSCVGVILFSEKERSAGMAHVMLPDSSLARSDHFPPGKFANTAVPEMVRLLTREHGLSPGSLRAKIAGGAEMFKSYRPLPMGSIGKRNVAAVKKQLEIFHIPIVAEETGADYGRTIEFFTETCSLMIRAIYKGERII</sequence>
<dbReference type="PANTHER" id="PTHR35147">
    <property type="entry name" value="CHEMORECEPTOR GLUTAMINE DEAMIDASE CHED-RELATED"/>
    <property type="match status" value="1"/>
</dbReference>
<organism evidence="4 5">
    <name type="scientific">Sporolactobacillus putidus</name>
    <dbReference type="NCBI Taxonomy" id="492735"/>
    <lineage>
        <taxon>Bacteria</taxon>
        <taxon>Bacillati</taxon>
        <taxon>Bacillota</taxon>
        <taxon>Bacilli</taxon>
        <taxon>Bacillales</taxon>
        <taxon>Sporolactobacillaceae</taxon>
        <taxon>Sporolactobacillus</taxon>
    </lineage>
</organism>
<dbReference type="Pfam" id="PF03975">
    <property type="entry name" value="CheD"/>
    <property type="match status" value="1"/>
</dbReference>
<dbReference type="EMBL" id="BMOK01000002">
    <property type="protein sequence ID" value="GGL43983.1"/>
    <property type="molecule type" value="Genomic_DNA"/>
</dbReference>
<dbReference type="InterPro" id="IPR005659">
    <property type="entry name" value="Chemorcpt_Glu_NH3ase_CheD"/>
</dbReference>
<reference evidence="4" key="2">
    <citation type="submission" date="2020-09" db="EMBL/GenBank/DDBJ databases">
        <authorList>
            <person name="Sun Q."/>
            <person name="Ohkuma M."/>
        </authorList>
    </citation>
    <scope>NUCLEOTIDE SEQUENCE</scope>
    <source>
        <strain evidence="4">JCM 15325</strain>
    </source>
</reference>
<dbReference type="GO" id="GO:0050568">
    <property type="term" value="F:protein-glutamine glutaminase activity"/>
    <property type="evidence" value="ECO:0007669"/>
    <property type="project" value="UniProtKB-UniRule"/>
</dbReference>
<dbReference type="SUPFAM" id="SSF64438">
    <property type="entry name" value="CNF1/YfiH-like putative cysteine hydrolases"/>
    <property type="match status" value="1"/>
</dbReference>
<evidence type="ECO:0000256" key="3">
    <source>
        <dbReference type="HAMAP-Rule" id="MF_01440"/>
    </source>
</evidence>
<dbReference type="Proteomes" id="UP000654670">
    <property type="component" value="Unassembled WGS sequence"/>
</dbReference>
<comment type="function">
    <text evidence="3">Probably deamidates glutamine residues to glutamate on methyl-accepting chemotaxis receptors (MCPs), playing an important role in chemotaxis.</text>
</comment>
<evidence type="ECO:0000313" key="4">
    <source>
        <dbReference type="EMBL" id="GGL43983.1"/>
    </source>
</evidence>
<proteinExistence type="inferred from homology"/>
<reference evidence="4" key="1">
    <citation type="journal article" date="2014" name="Int. J. Syst. Evol. Microbiol.">
        <title>Complete genome sequence of Corynebacterium casei LMG S-19264T (=DSM 44701T), isolated from a smear-ripened cheese.</title>
        <authorList>
            <consortium name="US DOE Joint Genome Institute (JGI-PGF)"/>
            <person name="Walter F."/>
            <person name="Albersmeier A."/>
            <person name="Kalinowski J."/>
            <person name="Ruckert C."/>
        </authorList>
    </citation>
    <scope>NUCLEOTIDE SEQUENCE</scope>
    <source>
        <strain evidence="4">JCM 15325</strain>
    </source>
</reference>
<evidence type="ECO:0000313" key="5">
    <source>
        <dbReference type="Proteomes" id="UP000654670"/>
    </source>
</evidence>
<keyword evidence="2 3" id="KW-0378">Hydrolase</keyword>
<dbReference type="RefSeq" id="WP_188801488.1">
    <property type="nucleotide sequence ID" value="NZ_BMOK01000002.1"/>
</dbReference>
<dbReference type="CDD" id="cd16352">
    <property type="entry name" value="CheD"/>
    <property type="match status" value="1"/>
</dbReference>